<name>A0A379B0Y7_NEIGO</name>
<sequence length="118" mass="13005">MNWSDLNLMPALPEVALLSLLVLLLPADLWASDDKCRWTHYGALATVAVTAAVQLAVWEQGSTSSFNGMYIADGMSRLAKMVLYALTFVLFVYAKPYNQVRGISKASFTPCRCLPSWA</sequence>
<keyword evidence="1" id="KW-0472">Membrane</keyword>
<accession>A0A379B0Y7</accession>
<dbReference type="EC" id="1.6.5.3" evidence="2"/>
<evidence type="ECO:0000313" key="2">
    <source>
        <dbReference type="EMBL" id="SUB32284.1"/>
    </source>
</evidence>
<protein>
    <submittedName>
        <fullName evidence="2">NADH dehydrogenase subunit N</fullName>
        <ecNumber evidence="2">1.6.5.3</ecNumber>
    </submittedName>
</protein>
<feature type="transmembrane region" description="Helical" evidence="1">
    <location>
        <begin position="78"/>
        <end position="94"/>
    </location>
</feature>
<keyword evidence="1" id="KW-1133">Transmembrane helix</keyword>
<dbReference type="EMBL" id="UGRI01000002">
    <property type="protein sequence ID" value="SUB32284.1"/>
    <property type="molecule type" value="Genomic_DNA"/>
</dbReference>
<keyword evidence="1" id="KW-0812">Transmembrane</keyword>
<gene>
    <name evidence="2" type="ORF">NCTC11421_03719</name>
</gene>
<feature type="transmembrane region" description="Helical" evidence="1">
    <location>
        <begin position="41"/>
        <end position="58"/>
    </location>
</feature>
<evidence type="ECO:0000256" key="1">
    <source>
        <dbReference type="SAM" id="Phobius"/>
    </source>
</evidence>
<keyword evidence="2" id="KW-0560">Oxidoreductase</keyword>
<organism evidence="2">
    <name type="scientific">Neisseria gonorrhoeae</name>
    <dbReference type="NCBI Taxonomy" id="485"/>
    <lineage>
        <taxon>Bacteria</taxon>
        <taxon>Pseudomonadati</taxon>
        <taxon>Pseudomonadota</taxon>
        <taxon>Betaproteobacteria</taxon>
        <taxon>Neisseriales</taxon>
        <taxon>Neisseriaceae</taxon>
        <taxon>Neisseria</taxon>
    </lineage>
</organism>
<dbReference type="AlphaFoldDB" id="A0A379B0Y7"/>
<reference evidence="2" key="1">
    <citation type="submission" date="2018-06" db="EMBL/GenBank/DDBJ databases">
        <authorList>
            <consortium name="Pathogen Informatics"/>
            <person name="Doyle S."/>
        </authorList>
    </citation>
    <scope>NUCLEOTIDE SEQUENCE [LARGE SCALE GENOMIC DNA]</scope>
    <source>
        <strain evidence="2">NCTC11421</strain>
    </source>
</reference>
<dbReference type="GO" id="GO:0016491">
    <property type="term" value="F:oxidoreductase activity"/>
    <property type="evidence" value="ECO:0007669"/>
    <property type="project" value="UniProtKB-KW"/>
</dbReference>
<proteinExistence type="predicted"/>